<dbReference type="Proteomes" id="UP001165121">
    <property type="component" value="Unassembled WGS sequence"/>
</dbReference>
<gene>
    <name evidence="2" type="ORF">Pfra01_003061100</name>
</gene>
<accession>A0A9W6YQF4</accession>
<evidence type="ECO:0000313" key="2">
    <source>
        <dbReference type="EMBL" id="GMG18230.1"/>
    </source>
</evidence>
<feature type="signal peptide" evidence="1">
    <location>
        <begin position="1"/>
        <end position="23"/>
    </location>
</feature>
<reference evidence="2" key="1">
    <citation type="submission" date="2023-04" db="EMBL/GenBank/DDBJ databases">
        <title>Phytophthora fragariaefolia NBRC 109709.</title>
        <authorList>
            <person name="Ichikawa N."/>
            <person name="Sato H."/>
            <person name="Tonouchi N."/>
        </authorList>
    </citation>
    <scope>NUCLEOTIDE SEQUENCE</scope>
    <source>
        <strain evidence="2">NBRC 109709</strain>
    </source>
</reference>
<dbReference type="OrthoDB" id="95392at2759"/>
<comment type="caution">
    <text evidence="2">The sequence shown here is derived from an EMBL/GenBank/DDBJ whole genome shotgun (WGS) entry which is preliminary data.</text>
</comment>
<feature type="chain" id="PRO_5040904319" evidence="1">
    <location>
        <begin position="24"/>
        <end position="524"/>
    </location>
</feature>
<dbReference type="PANTHER" id="PTHR22538">
    <property type="entry name" value="CILIA- AND FLAGELLA-ASSOCIATED PROTEIN 74"/>
    <property type="match status" value="1"/>
</dbReference>
<dbReference type="PANTHER" id="PTHR22538:SF1">
    <property type="entry name" value="VWFD DOMAIN-CONTAINING PROTEIN"/>
    <property type="match status" value="1"/>
</dbReference>
<organism evidence="2 3">
    <name type="scientific">Phytophthora fragariaefolia</name>
    <dbReference type="NCBI Taxonomy" id="1490495"/>
    <lineage>
        <taxon>Eukaryota</taxon>
        <taxon>Sar</taxon>
        <taxon>Stramenopiles</taxon>
        <taxon>Oomycota</taxon>
        <taxon>Peronosporomycetes</taxon>
        <taxon>Peronosporales</taxon>
        <taxon>Peronosporaceae</taxon>
        <taxon>Phytophthora</taxon>
    </lineage>
</organism>
<keyword evidence="1" id="KW-0732">Signal</keyword>
<keyword evidence="3" id="KW-1185">Reference proteome</keyword>
<dbReference type="AlphaFoldDB" id="A0A9W6YQF4"/>
<dbReference type="InterPro" id="IPR029058">
    <property type="entry name" value="AB_hydrolase_fold"/>
</dbReference>
<evidence type="ECO:0000256" key="1">
    <source>
        <dbReference type="SAM" id="SignalP"/>
    </source>
</evidence>
<evidence type="ECO:0000313" key="3">
    <source>
        <dbReference type="Proteomes" id="UP001165121"/>
    </source>
</evidence>
<dbReference type="EMBL" id="BSXT01019298">
    <property type="protein sequence ID" value="GMG18230.1"/>
    <property type="molecule type" value="Genomic_DNA"/>
</dbReference>
<sequence length="524" mass="57222">MASSLVFIILVAILFGVVLPIRAFEQSGTSEWPALRFHFKLKRSSMEVYGQSAFEMIANPIVSGNQDSVLYDVYATFKDGSKVYNYTLVDGIAYSSSWSSDTSTISPAVSCLDSDAAKLPSINSIVAAIEDVVPVSEAGSAPIDCPSESLFKLTVNGIDLVLCAADSSGFTLFGGDIDATVQFMNNHLDIIAPRTDMHQCAEVASPSAITSIGKSILTGKPIPNDTRRLRAAFEFSFKGSSCSCNSKPRPCIFIHGMGVEEEMPENQDNFTDYWGDHLVEHAPCCSTMKFAHLNTVNNTWTSTRQQQKVCNRALAVSDYSSEDVITDTIVVTHSMGNLMFAGALAAGKCSLDASSTWVGLAGPMMGSMASDFVQESCAGETNIVWEKIGNITGRCPPSTALKSLAYQNGSYTTEKMDAAYAAAQEAYRDNIYALMCSKWYSGIVSRYQAEFWALGAMVPHKSHKNDGMVEFESCSVGFSKDRFGGSWRDRFYETNLNHYDMEFLNGDAILNGQKMPVKWFECLL</sequence>
<name>A0A9W6YQF4_9STRA</name>
<dbReference type="Gene3D" id="3.40.50.1820">
    <property type="entry name" value="alpha/beta hydrolase"/>
    <property type="match status" value="1"/>
</dbReference>
<protein>
    <submittedName>
        <fullName evidence="2">Unnamed protein product</fullName>
    </submittedName>
</protein>
<proteinExistence type="predicted"/>